<comment type="caution">
    <text evidence="2">The sequence shown here is derived from an EMBL/GenBank/DDBJ whole genome shotgun (WGS) entry which is preliminary data.</text>
</comment>
<accession>A0A7V8UER7</accession>
<sequence>MPLGAHLPQNPVGASLLAKRPVHPTSPQTDTPPSRAGSLPQEKRDPSITRSATRPPRGGR</sequence>
<dbReference type="AlphaFoldDB" id="A0A7V8UER7"/>
<dbReference type="EMBL" id="VDLV01000037">
    <property type="protein sequence ID" value="MBA1380240.1"/>
    <property type="molecule type" value="Genomic_DNA"/>
</dbReference>
<gene>
    <name evidence="2" type="ORF">FHK92_20945</name>
</gene>
<proteinExistence type="predicted"/>
<evidence type="ECO:0000313" key="3">
    <source>
        <dbReference type="Proteomes" id="UP000572407"/>
    </source>
</evidence>
<feature type="region of interest" description="Disordered" evidence="1">
    <location>
        <begin position="1"/>
        <end position="60"/>
    </location>
</feature>
<dbReference type="Proteomes" id="UP000572407">
    <property type="component" value="Unassembled WGS sequence"/>
</dbReference>
<reference evidence="2 3" key="1">
    <citation type="submission" date="2019-06" db="EMBL/GenBank/DDBJ databases">
        <title>Analysis of the biodiversity of Brassica napus bacterial endophytes for the selection of potential efficient biofertilizers for rapeseed crops.</title>
        <authorList>
            <person name="Jimenez-Gomez A."/>
            <person name="Saati-Santamaria Z."/>
            <person name="Menendez E."/>
            <person name="Rivas R."/>
            <person name="Mateos P.F."/>
            <person name="Velazquez E."/>
            <person name="Garcia-Fraile P."/>
        </authorList>
    </citation>
    <scope>NUCLEOTIDE SEQUENCE [LARGE SCALE GENOMIC DNA]</scope>
    <source>
        <strain evidence="2 3">CDVBN10</strain>
    </source>
</reference>
<organism evidence="2 3">
    <name type="scientific">Pseudomonas brassicacearum subsp. neoaurantiaca</name>
    <dbReference type="NCBI Taxonomy" id="494916"/>
    <lineage>
        <taxon>Bacteria</taxon>
        <taxon>Pseudomonadati</taxon>
        <taxon>Pseudomonadota</taxon>
        <taxon>Gammaproteobacteria</taxon>
        <taxon>Pseudomonadales</taxon>
        <taxon>Pseudomonadaceae</taxon>
        <taxon>Pseudomonas</taxon>
    </lineage>
</organism>
<evidence type="ECO:0000256" key="1">
    <source>
        <dbReference type="SAM" id="MobiDB-lite"/>
    </source>
</evidence>
<protein>
    <submittedName>
        <fullName evidence="2">Uncharacterized protein</fullName>
    </submittedName>
</protein>
<evidence type="ECO:0000313" key="2">
    <source>
        <dbReference type="EMBL" id="MBA1380240.1"/>
    </source>
</evidence>
<name>A0A7V8UER7_9PSED</name>